<feature type="region of interest" description="Disordered" evidence="1">
    <location>
        <begin position="61"/>
        <end position="89"/>
    </location>
</feature>
<dbReference type="EMBL" id="CACVKT020005599">
    <property type="protein sequence ID" value="CAC5395998.1"/>
    <property type="molecule type" value="Genomic_DNA"/>
</dbReference>
<keyword evidence="2" id="KW-1133">Transmembrane helix</keyword>
<dbReference type="SUPFAM" id="SSF49842">
    <property type="entry name" value="TNF-like"/>
    <property type="match status" value="1"/>
</dbReference>
<accession>A0A6J8CHP4</accession>
<sequence length="298" mass="33645">MSRTIDENDTATYLKPGHTKPITDQDKCTDCERSSEHNTLVPNSIQLSKESQRVLMSCDEVVPSGKNPKPFTNTSAHNNPTSSESHRIVDTSENASVIQPEKRILIDNSEKETDKKVQSSMKHKISKQFKKMSPYVLPLVIIGLVCYFICNRNGASRVSKRESMFVNLIVNFDLYRVETTYGKIPWRPIDSNVVVLEGNGTTICVLQPGSYYIDVTLNLDNRRNKDPVTVSVCILNSRDRNGNRCIPEVLPAHMQRSVTVSVNLNLQKGDTIWVNVKGLNLVYQRPDVNNMSIIKYDT</sequence>
<feature type="region of interest" description="Disordered" evidence="1">
    <location>
        <begin position="1"/>
        <end position="42"/>
    </location>
</feature>
<evidence type="ECO:0000313" key="3">
    <source>
        <dbReference type="EMBL" id="CAC5395998.1"/>
    </source>
</evidence>
<feature type="compositionally biased region" description="Polar residues" evidence="1">
    <location>
        <begin position="70"/>
        <end position="83"/>
    </location>
</feature>
<keyword evidence="4" id="KW-1185">Reference proteome</keyword>
<feature type="compositionally biased region" description="Basic and acidic residues" evidence="1">
    <location>
        <begin position="21"/>
        <end position="36"/>
    </location>
</feature>
<dbReference type="AlphaFoldDB" id="A0A6J8CHP4"/>
<organism evidence="3 4">
    <name type="scientific">Mytilus coruscus</name>
    <name type="common">Sea mussel</name>
    <dbReference type="NCBI Taxonomy" id="42192"/>
    <lineage>
        <taxon>Eukaryota</taxon>
        <taxon>Metazoa</taxon>
        <taxon>Spiralia</taxon>
        <taxon>Lophotrochozoa</taxon>
        <taxon>Mollusca</taxon>
        <taxon>Bivalvia</taxon>
        <taxon>Autobranchia</taxon>
        <taxon>Pteriomorphia</taxon>
        <taxon>Mytilida</taxon>
        <taxon>Mytiloidea</taxon>
        <taxon>Mytilidae</taxon>
        <taxon>Mytilinae</taxon>
        <taxon>Mytilus</taxon>
    </lineage>
</organism>
<proteinExistence type="predicted"/>
<evidence type="ECO:0000256" key="2">
    <source>
        <dbReference type="SAM" id="Phobius"/>
    </source>
</evidence>
<evidence type="ECO:0000256" key="1">
    <source>
        <dbReference type="SAM" id="MobiDB-lite"/>
    </source>
</evidence>
<gene>
    <name evidence="3" type="ORF">MCOR_30610</name>
</gene>
<keyword evidence="2" id="KW-0812">Transmembrane</keyword>
<dbReference type="Proteomes" id="UP000507470">
    <property type="component" value="Unassembled WGS sequence"/>
</dbReference>
<keyword evidence="2" id="KW-0472">Membrane</keyword>
<reference evidence="3 4" key="1">
    <citation type="submission" date="2020-06" db="EMBL/GenBank/DDBJ databases">
        <authorList>
            <person name="Li R."/>
            <person name="Bekaert M."/>
        </authorList>
    </citation>
    <scope>NUCLEOTIDE SEQUENCE [LARGE SCALE GENOMIC DNA]</scope>
    <source>
        <strain evidence="4">wild</strain>
    </source>
</reference>
<dbReference type="InterPro" id="IPR008983">
    <property type="entry name" value="Tumour_necrosis_fac-like_dom"/>
</dbReference>
<name>A0A6J8CHP4_MYTCO</name>
<evidence type="ECO:0000313" key="4">
    <source>
        <dbReference type="Proteomes" id="UP000507470"/>
    </source>
</evidence>
<dbReference type="OrthoDB" id="10419646at2759"/>
<feature type="transmembrane region" description="Helical" evidence="2">
    <location>
        <begin position="132"/>
        <end position="150"/>
    </location>
</feature>
<protein>
    <submittedName>
        <fullName evidence="3">Uncharacterized protein</fullName>
    </submittedName>
</protein>